<reference evidence="2" key="1">
    <citation type="journal article" date="2019" name="Int. J. Syst. Evol. Microbiol.">
        <title>The Global Catalogue of Microorganisms (GCM) 10K type strain sequencing project: providing services to taxonomists for standard genome sequencing and annotation.</title>
        <authorList>
            <consortium name="The Broad Institute Genomics Platform"/>
            <consortium name="The Broad Institute Genome Sequencing Center for Infectious Disease"/>
            <person name="Wu L."/>
            <person name="Ma J."/>
        </authorList>
    </citation>
    <scope>NUCLEOTIDE SEQUENCE [LARGE SCALE GENOMIC DNA]</scope>
    <source>
        <strain evidence="2">CCUG 42001</strain>
    </source>
</reference>
<proteinExistence type="predicted"/>
<comment type="caution">
    <text evidence="1">The sequence shown here is derived from an EMBL/GenBank/DDBJ whole genome shotgun (WGS) entry which is preliminary data.</text>
</comment>
<accession>A0ABW1WGB6</accession>
<dbReference type="Proteomes" id="UP001596267">
    <property type="component" value="Unassembled WGS sequence"/>
</dbReference>
<dbReference type="RefSeq" id="WP_381452940.1">
    <property type="nucleotide sequence ID" value="NZ_JBHSTQ010000019.1"/>
</dbReference>
<evidence type="ECO:0000313" key="2">
    <source>
        <dbReference type="Proteomes" id="UP001596267"/>
    </source>
</evidence>
<organism evidence="1 2">
    <name type="scientific">Sporolactobacillus kofuensis</name>
    <dbReference type="NCBI Taxonomy" id="269672"/>
    <lineage>
        <taxon>Bacteria</taxon>
        <taxon>Bacillati</taxon>
        <taxon>Bacillota</taxon>
        <taxon>Bacilli</taxon>
        <taxon>Bacillales</taxon>
        <taxon>Sporolactobacillaceae</taxon>
        <taxon>Sporolactobacillus</taxon>
    </lineage>
</organism>
<protein>
    <submittedName>
        <fullName evidence="1">Uncharacterized protein</fullName>
    </submittedName>
</protein>
<sequence length="84" mass="9785">MAVIKKIAADKKTYDFLTKTKVKKLSGLSDAQGVIKPDNVYYAGRINNHDLNFRVYRDTHNLFRKYFPKYKVLKMSLDANKVTK</sequence>
<dbReference type="EMBL" id="JBHSTQ010000019">
    <property type="protein sequence ID" value="MFC6387623.1"/>
    <property type="molecule type" value="Genomic_DNA"/>
</dbReference>
<evidence type="ECO:0000313" key="1">
    <source>
        <dbReference type="EMBL" id="MFC6387623.1"/>
    </source>
</evidence>
<gene>
    <name evidence="1" type="ORF">ACFP7A_13590</name>
</gene>
<keyword evidence="2" id="KW-1185">Reference proteome</keyword>
<name>A0ABW1WGB6_9BACL</name>